<dbReference type="Proteomes" id="UP000037035">
    <property type="component" value="Unassembled WGS sequence"/>
</dbReference>
<dbReference type="EMBL" id="LAVV01008106">
    <property type="protein sequence ID" value="KNZ53754.1"/>
    <property type="molecule type" value="Genomic_DNA"/>
</dbReference>
<evidence type="ECO:0000313" key="1">
    <source>
        <dbReference type="EMBL" id="KNZ53754.1"/>
    </source>
</evidence>
<evidence type="ECO:0000313" key="2">
    <source>
        <dbReference type="Proteomes" id="UP000037035"/>
    </source>
</evidence>
<proteinExistence type="predicted"/>
<name>A0A0L6UZ53_9BASI</name>
<comment type="caution">
    <text evidence="1">The sequence shown here is derived from an EMBL/GenBank/DDBJ whole genome shotgun (WGS) entry which is preliminary data.</text>
</comment>
<keyword evidence="2" id="KW-1185">Reference proteome</keyword>
<organism evidence="1 2">
    <name type="scientific">Puccinia sorghi</name>
    <dbReference type="NCBI Taxonomy" id="27349"/>
    <lineage>
        <taxon>Eukaryota</taxon>
        <taxon>Fungi</taxon>
        <taxon>Dikarya</taxon>
        <taxon>Basidiomycota</taxon>
        <taxon>Pucciniomycotina</taxon>
        <taxon>Pucciniomycetes</taxon>
        <taxon>Pucciniales</taxon>
        <taxon>Pucciniaceae</taxon>
        <taxon>Puccinia</taxon>
    </lineage>
</organism>
<accession>A0A0L6UZ53</accession>
<gene>
    <name evidence="1" type="ORF">VP01_3143g4</name>
</gene>
<dbReference type="VEuPathDB" id="FungiDB:VP01_3143g4"/>
<sequence>MSQKLPTMPQKQPWCHISIQNQSYLFTCLLTRFVRALLNGFHPIPMVMYVFFFSIQNISFQFSLLNKSKFSICPLIECQKFHHHYYYYSTLIYIVETHNSMWDRVASIFGKLVTFSGESRYFFCMDLITRKLSPAHDLPAQLISPLGYFFFSFSFSKKNLSVYSFTKRKHAAVTYACASSQCLAENLSTDWGIMAARYIMCRMFIGQGDNFLFVWMWSLISFSRQGNIYISSVNLLYQTDRRRGGSCVSWNGFAESGSSAGVSCMCDMAVTGWGGIPIGFTRVCVWTGQQEQTHLQLQKYLLLSSLSSFVAMSTHNHNQQQRTMPS</sequence>
<protein>
    <submittedName>
        <fullName evidence="1">Uncharacterized protein</fullName>
    </submittedName>
</protein>
<dbReference type="AlphaFoldDB" id="A0A0L6UZ53"/>
<reference evidence="1 2" key="1">
    <citation type="submission" date="2015-08" db="EMBL/GenBank/DDBJ databases">
        <title>Next Generation Sequencing and Analysis of the Genome of Puccinia sorghi L Schw, the Causal Agent of Maize Common Rust.</title>
        <authorList>
            <person name="Rochi L."/>
            <person name="Burguener G."/>
            <person name="Darino M."/>
            <person name="Turjanski A."/>
            <person name="Kreff E."/>
            <person name="Dieguez M.J."/>
            <person name="Sacco F."/>
        </authorList>
    </citation>
    <scope>NUCLEOTIDE SEQUENCE [LARGE SCALE GENOMIC DNA]</scope>
    <source>
        <strain evidence="1 2">RO10H11247</strain>
    </source>
</reference>